<comment type="caution">
    <text evidence="4">The sequence shown here is derived from an EMBL/GenBank/DDBJ whole genome shotgun (WGS) entry which is preliminary data.</text>
</comment>
<dbReference type="STRING" id="1963862.B4O97_08305"/>
<dbReference type="RefSeq" id="WP_083049932.1">
    <property type="nucleotide sequence ID" value="NZ_CAXXQO010000003.1"/>
</dbReference>
<protein>
    <recommendedName>
        <fullName evidence="3">Outer membrane protein beta-barrel domain-containing protein</fullName>
    </recommendedName>
</protein>
<organism evidence="4 5">
    <name type="scientific">Marispirochaeta aestuarii</name>
    <dbReference type="NCBI Taxonomy" id="1963862"/>
    <lineage>
        <taxon>Bacteria</taxon>
        <taxon>Pseudomonadati</taxon>
        <taxon>Spirochaetota</taxon>
        <taxon>Spirochaetia</taxon>
        <taxon>Spirochaetales</taxon>
        <taxon>Spirochaetaceae</taxon>
        <taxon>Marispirochaeta</taxon>
    </lineage>
</organism>
<feature type="chain" id="PRO_5012801825" description="Outer membrane protein beta-barrel domain-containing protein" evidence="2">
    <location>
        <begin position="26"/>
        <end position="190"/>
    </location>
</feature>
<evidence type="ECO:0000259" key="3">
    <source>
        <dbReference type="Pfam" id="PF13505"/>
    </source>
</evidence>
<keyword evidence="5" id="KW-1185">Reference proteome</keyword>
<accession>A0A1Y1RZQ8</accession>
<feature type="signal peptide" evidence="2">
    <location>
        <begin position="1"/>
        <end position="25"/>
    </location>
</feature>
<dbReference type="EMBL" id="MWQY01000008">
    <property type="protein sequence ID" value="ORC35637.1"/>
    <property type="molecule type" value="Genomic_DNA"/>
</dbReference>
<evidence type="ECO:0000313" key="5">
    <source>
        <dbReference type="Proteomes" id="UP000192343"/>
    </source>
</evidence>
<evidence type="ECO:0000256" key="1">
    <source>
        <dbReference type="ARBA" id="ARBA00022729"/>
    </source>
</evidence>
<dbReference type="Proteomes" id="UP000192343">
    <property type="component" value="Unassembled WGS sequence"/>
</dbReference>
<keyword evidence="1 2" id="KW-0732">Signal</keyword>
<dbReference type="Pfam" id="PF13505">
    <property type="entry name" value="OMP_b-brl"/>
    <property type="match status" value="1"/>
</dbReference>
<dbReference type="OrthoDB" id="371088at2"/>
<sequence length="190" mass="20061">MSRCKFPTGVLVALLLGLIASVVTAAPQDANYEVGASAGFWLSGTIDADGADLDKDGSFLLRAFADMYVTPKFAVGAYVNYGPAEVEGVDGSFAEIGMGIKPRFFISPEISIKPGLNIGYRSLSSDSDYGDDVDGLAVNLSIEGQYHLANSPVIPFLDIGFLSQPTGGNDYADITWAPIMYLSFGAAYGF</sequence>
<evidence type="ECO:0000256" key="2">
    <source>
        <dbReference type="SAM" id="SignalP"/>
    </source>
</evidence>
<name>A0A1Y1RZQ8_9SPIO</name>
<dbReference type="InterPro" id="IPR027385">
    <property type="entry name" value="Beta-barrel_OMP"/>
</dbReference>
<feature type="domain" description="Outer membrane protein beta-barrel" evidence="3">
    <location>
        <begin position="19"/>
        <end position="148"/>
    </location>
</feature>
<proteinExistence type="predicted"/>
<gene>
    <name evidence="4" type="ORF">B4O97_08305</name>
</gene>
<reference evidence="4 5" key="1">
    <citation type="submission" date="2017-03" db="EMBL/GenBank/DDBJ databases">
        <title>Draft Genome sequence of Marispirochaeta sp. strain JC444.</title>
        <authorList>
            <person name="Shivani Y."/>
            <person name="Subhash Y."/>
            <person name="Sasikala C."/>
            <person name="Ramana C."/>
        </authorList>
    </citation>
    <scope>NUCLEOTIDE SEQUENCE [LARGE SCALE GENOMIC DNA]</scope>
    <source>
        <strain evidence="4 5">JC444</strain>
    </source>
</reference>
<evidence type="ECO:0000313" key="4">
    <source>
        <dbReference type="EMBL" id="ORC35637.1"/>
    </source>
</evidence>
<dbReference type="AlphaFoldDB" id="A0A1Y1RZQ8"/>